<reference evidence="2" key="2">
    <citation type="submission" date="2020-09" db="EMBL/GenBank/DDBJ databases">
        <authorList>
            <person name="Sun Q."/>
            <person name="Zhou Y."/>
        </authorList>
    </citation>
    <scope>NUCLEOTIDE SEQUENCE</scope>
    <source>
        <strain evidence="2">CGMCC 4.7201</strain>
    </source>
</reference>
<accession>A0A917ZNI1</accession>
<feature type="region of interest" description="Disordered" evidence="1">
    <location>
        <begin position="1"/>
        <end position="22"/>
    </location>
</feature>
<protein>
    <submittedName>
        <fullName evidence="2">Uncharacterized protein</fullName>
    </submittedName>
</protein>
<organism evidence="2 3">
    <name type="scientific">Wenjunlia tyrosinilytica</name>
    <dbReference type="NCBI Taxonomy" id="1544741"/>
    <lineage>
        <taxon>Bacteria</taxon>
        <taxon>Bacillati</taxon>
        <taxon>Actinomycetota</taxon>
        <taxon>Actinomycetes</taxon>
        <taxon>Kitasatosporales</taxon>
        <taxon>Streptomycetaceae</taxon>
        <taxon>Wenjunlia</taxon>
    </lineage>
</organism>
<dbReference type="EMBL" id="BMMS01000010">
    <property type="protein sequence ID" value="GGO87436.1"/>
    <property type="molecule type" value="Genomic_DNA"/>
</dbReference>
<dbReference type="AlphaFoldDB" id="A0A917ZNI1"/>
<evidence type="ECO:0000313" key="3">
    <source>
        <dbReference type="Proteomes" id="UP000641932"/>
    </source>
</evidence>
<dbReference type="Proteomes" id="UP000641932">
    <property type="component" value="Unassembled WGS sequence"/>
</dbReference>
<reference evidence="2" key="1">
    <citation type="journal article" date="2014" name="Int. J. Syst. Evol. Microbiol.">
        <title>Complete genome sequence of Corynebacterium casei LMG S-19264T (=DSM 44701T), isolated from a smear-ripened cheese.</title>
        <authorList>
            <consortium name="US DOE Joint Genome Institute (JGI-PGF)"/>
            <person name="Walter F."/>
            <person name="Albersmeier A."/>
            <person name="Kalinowski J."/>
            <person name="Ruckert C."/>
        </authorList>
    </citation>
    <scope>NUCLEOTIDE SEQUENCE</scope>
    <source>
        <strain evidence="2">CGMCC 4.7201</strain>
    </source>
</reference>
<evidence type="ECO:0000256" key="1">
    <source>
        <dbReference type="SAM" id="MobiDB-lite"/>
    </source>
</evidence>
<name>A0A917ZNI1_9ACTN</name>
<sequence length="83" mass="8433">MTKDPSDEPGGSFAFRSAANAPGGLVGARPFWLFRPSGCSGLLVGAAGAVPQMGGRAVDRAAGGSVEVVGEMVRAWRRRCSPG</sequence>
<comment type="caution">
    <text evidence="2">The sequence shown here is derived from an EMBL/GenBank/DDBJ whole genome shotgun (WGS) entry which is preliminary data.</text>
</comment>
<keyword evidence="3" id="KW-1185">Reference proteome</keyword>
<evidence type="ECO:0000313" key="2">
    <source>
        <dbReference type="EMBL" id="GGO87436.1"/>
    </source>
</evidence>
<proteinExistence type="predicted"/>
<gene>
    <name evidence="2" type="ORF">GCM10012280_25880</name>
</gene>